<dbReference type="PANTHER" id="PTHR46796:SF13">
    <property type="entry name" value="HTH-TYPE TRANSCRIPTIONAL ACTIVATOR RHAS"/>
    <property type="match status" value="1"/>
</dbReference>
<keyword evidence="2" id="KW-0805">Transcription regulation</keyword>
<dbReference type="Pfam" id="PF12833">
    <property type="entry name" value="HTH_18"/>
    <property type="match status" value="1"/>
</dbReference>
<dbReference type="InterPro" id="IPR003313">
    <property type="entry name" value="AraC-bd"/>
</dbReference>
<dbReference type="InterPro" id="IPR009057">
    <property type="entry name" value="Homeodomain-like_sf"/>
</dbReference>
<dbReference type="SUPFAM" id="SSF51215">
    <property type="entry name" value="Regulatory protein AraC"/>
    <property type="match status" value="1"/>
</dbReference>
<reference evidence="6 7" key="1">
    <citation type="submission" date="2020-01" db="EMBL/GenBank/DDBJ databases">
        <title>Paenibacillus sp. nov., isolated from tomato rhizosphere.</title>
        <authorList>
            <person name="Weon H.-Y."/>
            <person name="Lee S.A."/>
        </authorList>
    </citation>
    <scope>NUCLEOTIDE SEQUENCE [LARGE SCALE GENOMIC DNA]</scope>
    <source>
        <strain evidence="6 7">12200R-189</strain>
    </source>
</reference>
<keyword evidence="7" id="KW-1185">Reference proteome</keyword>
<dbReference type="GO" id="GO:0043565">
    <property type="term" value="F:sequence-specific DNA binding"/>
    <property type="evidence" value="ECO:0007669"/>
    <property type="project" value="InterPro"/>
</dbReference>
<dbReference type="InterPro" id="IPR020449">
    <property type="entry name" value="Tscrpt_reg_AraC-type_HTH"/>
</dbReference>
<dbReference type="SUPFAM" id="SSF46689">
    <property type="entry name" value="Homeodomain-like"/>
    <property type="match status" value="2"/>
</dbReference>
<name>A0A6C0FUJ3_9BACL</name>
<dbReference type="KEGG" id="plyc:GXP70_03125"/>
<dbReference type="InterPro" id="IPR018060">
    <property type="entry name" value="HTH_AraC"/>
</dbReference>
<gene>
    <name evidence="6" type="ORF">GXP70_03125</name>
</gene>
<dbReference type="RefSeq" id="WP_162355121.1">
    <property type="nucleotide sequence ID" value="NZ_CP048209.1"/>
</dbReference>
<keyword evidence="1" id="KW-0963">Cytoplasm</keyword>
<dbReference type="SMART" id="SM00342">
    <property type="entry name" value="HTH_ARAC"/>
    <property type="match status" value="1"/>
</dbReference>
<evidence type="ECO:0000313" key="6">
    <source>
        <dbReference type="EMBL" id="QHT59053.1"/>
    </source>
</evidence>
<feature type="domain" description="HTH araC/xylS-type" evidence="5">
    <location>
        <begin position="199"/>
        <end position="297"/>
    </location>
</feature>
<evidence type="ECO:0000256" key="2">
    <source>
        <dbReference type="ARBA" id="ARBA00023015"/>
    </source>
</evidence>
<organism evidence="6 7">
    <name type="scientific">Paenibacillus lycopersici</name>
    <dbReference type="NCBI Taxonomy" id="2704462"/>
    <lineage>
        <taxon>Bacteria</taxon>
        <taxon>Bacillati</taxon>
        <taxon>Bacillota</taxon>
        <taxon>Bacilli</taxon>
        <taxon>Bacillales</taxon>
        <taxon>Paenibacillaceae</taxon>
        <taxon>Paenibacillus</taxon>
    </lineage>
</organism>
<evidence type="ECO:0000313" key="7">
    <source>
        <dbReference type="Proteomes" id="UP000476064"/>
    </source>
</evidence>
<protein>
    <submittedName>
        <fullName evidence="6">AraC family transcriptional regulator</fullName>
    </submittedName>
</protein>
<dbReference type="EMBL" id="CP048209">
    <property type="protein sequence ID" value="QHT59053.1"/>
    <property type="molecule type" value="Genomic_DNA"/>
</dbReference>
<sequence length="304" mass="34931">MHSPHKNGKPPYRDAAPYRPLVIENEWEFRAELPFDAKSSSLYYIGEQLMPNWATASHYHDHFELCYLEQGHGQYQIDKTLYQIRAGDLWLTKPGETHYGLAGEDASFRLYYLGFKLEWAKALEPDFYQLGAGRVVPDEDGTIKSIFDRLLREIRLRPRLSIHMAEGLFLQLLVTVSRLFHDSAQRPDAAPSPLGAAVIEVMNRLHGEIRYDHDIEAIARSIPVSRSHLAREFKSAIGMPIGEYMRSLCLDKAKFELRATDKPVTQIAEELRFSSIHTFSIFFKRFAGITPSEYRKQATGDARR</sequence>
<dbReference type="PROSITE" id="PS01124">
    <property type="entry name" value="HTH_ARAC_FAMILY_2"/>
    <property type="match status" value="1"/>
</dbReference>
<evidence type="ECO:0000256" key="3">
    <source>
        <dbReference type="ARBA" id="ARBA00023125"/>
    </source>
</evidence>
<accession>A0A6C0FUJ3</accession>
<dbReference type="Proteomes" id="UP000476064">
    <property type="component" value="Chromosome"/>
</dbReference>
<dbReference type="InterPro" id="IPR050204">
    <property type="entry name" value="AraC_XylS_family_regulators"/>
</dbReference>
<evidence type="ECO:0000256" key="1">
    <source>
        <dbReference type="ARBA" id="ARBA00022490"/>
    </source>
</evidence>
<keyword evidence="3" id="KW-0238">DNA-binding</keyword>
<dbReference type="Gene3D" id="1.10.10.60">
    <property type="entry name" value="Homeodomain-like"/>
    <property type="match status" value="2"/>
</dbReference>
<dbReference type="InterPro" id="IPR014710">
    <property type="entry name" value="RmlC-like_jellyroll"/>
</dbReference>
<evidence type="ECO:0000256" key="4">
    <source>
        <dbReference type="ARBA" id="ARBA00023163"/>
    </source>
</evidence>
<dbReference type="PANTHER" id="PTHR46796">
    <property type="entry name" value="HTH-TYPE TRANSCRIPTIONAL ACTIVATOR RHAS-RELATED"/>
    <property type="match status" value="1"/>
</dbReference>
<keyword evidence="4" id="KW-0804">Transcription</keyword>
<proteinExistence type="predicted"/>
<dbReference type="GO" id="GO:0003700">
    <property type="term" value="F:DNA-binding transcription factor activity"/>
    <property type="evidence" value="ECO:0007669"/>
    <property type="project" value="InterPro"/>
</dbReference>
<dbReference type="Gene3D" id="2.60.120.10">
    <property type="entry name" value="Jelly Rolls"/>
    <property type="match status" value="1"/>
</dbReference>
<evidence type="ECO:0000259" key="5">
    <source>
        <dbReference type="PROSITE" id="PS01124"/>
    </source>
</evidence>
<dbReference type="AlphaFoldDB" id="A0A6C0FUJ3"/>
<dbReference type="PRINTS" id="PR00032">
    <property type="entry name" value="HTHARAC"/>
</dbReference>
<dbReference type="Pfam" id="PF02311">
    <property type="entry name" value="AraC_binding"/>
    <property type="match status" value="1"/>
</dbReference>
<dbReference type="InterPro" id="IPR037923">
    <property type="entry name" value="HTH-like"/>
</dbReference>